<reference evidence="3" key="1">
    <citation type="journal article" date="2013" name="Genome Announc.">
        <title>Draft genome sequence of the basidiomycetous yeast-like fungus Pseudozyma hubeiensis SY62, which produces an abundant amount of the biosurfactant mannosylerythritol lipids.</title>
        <authorList>
            <person name="Konishi M."/>
            <person name="Hatada Y."/>
            <person name="Horiuchi J."/>
        </authorList>
    </citation>
    <scope>NUCLEOTIDE SEQUENCE [LARGE SCALE GENOMIC DNA]</scope>
    <source>
        <strain evidence="3">SY62</strain>
    </source>
</reference>
<name>R9PES2_PSEHS</name>
<proteinExistence type="predicted"/>
<gene>
    <name evidence="2" type="ORF">PHSY_007471</name>
</gene>
<accession>R9PES2</accession>
<dbReference type="HOGENOM" id="CLU_1866020_0_0_1"/>
<evidence type="ECO:0000313" key="3">
    <source>
        <dbReference type="Proteomes" id="UP000014071"/>
    </source>
</evidence>
<dbReference type="GeneID" id="24112734"/>
<organism evidence="2 3">
    <name type="scientific">Pseudozyma hubeiensis (strain SY62)</name>
    <name type="common">Yeast</name>
    <dbReference type="NCBI Taxonomy" id="1305764"/>
    <lineage>
        <taxon>Eukaryota</taxon>
        <taxon>Fungi</taxon>
        <taxon>Dikarya</taxon>
        <taxon>Basidiomycota</taxon>
        <taxon>Ustilaginomycotina</taxon>
        <taxon>Ustilaginomycetes</taxon>
        <taxon>Ustilaginales</taxon>
        <taxon>Ustilaginaceae</taxon>
        <taxon>Pseudozyma</taxon>
    </lineage>
</organism>
<sequence length="137" mass="15738">MSIGAGHSKVSEISSSRKRAERTGPARRDVSPLLRFVLSWKYQLAEDTVSVERFFQKATLRPWSLGRQPSPSAQRFIRFIWHRKVVYRRYIDADIRLCPLIVRNFDPLRASYTRSSRPSSIGSLLSNSTRPSIRSAS</sequence>
<dbReference type="EMBL" id="DF238833">
    <property type="protein sequence ID" value="GAC99868.1"/>
    <property type="molecule type" value="Genomic_DNA"/>
</dbReference>
<evidence type="ECO:0000256" key="1">
    <source>
        <dbReference type="SAM" id="MobiDB-lite"/>
    </source>
</evidence>
<keyword evidence="3" id="KW-1185">Reference proteome</keyword>
<protein>
    <submittedName>
        <fullName evidence="2">Glycogenin-2</fullName>
    </submittedName>
</protein>
<feature type="region of interest" description="Disordered" evidence="1">
    <location>
        <begin position="1"/>
        <end position="25"/>
    </location>
</feature>
<feature type="region of interest" description="Disordered" evidence="1">
    <location>
        <begin position="113"/>
        <end position="137"/>
    </location>
</feature>
<feature type="compositionally biased region" description="Low complexity" evidence="1">
    <location>
        <begin position="113"/>
        <end position="130"/>
    </location>
</feature>
<evidence type="ECO:0000313" key="2">
    <source>
        <dbReference type="EMBL" id="GAC99868.1"/>
    </source>
</evidence>
<dbReference type="Proteomes" id="UP000014071">
    <property type="component" value="Unassembled WGS sequence"/>
</dbReference>
<dbReference type="AlphaFoldDB" id="R9PES2"/>
<dbReference type="RefSeq" id="XP_012193455.1">
    <property type="nucleotide sequence ID" value="XM_012338065.1"/>
</dbReference>